<reference evidence="3" key="1">
    <citation type="submission" date="2016-11" db="UniProtKB">
        <authorList>
            <consortium name="WormBaseParasite"/>
        </authorList>
    </citation>
    <scope>IDENTIFICATION</scope>
</reference>
<dbReference type="WBParaSite" id="Csp11.Scaffold629.g7925.t1">
    <property type="protein sequence ID" value="Csp11.Scaffold629.g7925.t1"/>
    <property type="gene ID" value="Csp11.Scaffold629.g7925"/>
</dbReference>
<dbReference type="STRING" id="1561998.A0A1I7UCF4"/>
<sequence>MANENQQKDLKTKASLFEYDDNGLDAEWSFNLEESIIQSEIDNNQSDHRVHDDETVIVDRCFYEDLIATCDALKAQMNDLEGIIEKKQKKYEEAEKRMKELEEKSEKLKKENKELLEKMTKKEEEANVKIDSMKVEIHSLTTQIQSKDDKINTINSKYYELKKRGLQMLEQKEKDISKMREAMTEQNDKLKATESMAKLERERRKKLENEVMGANKMIKEALREEKISRKIAERECLNEKTENMALREKVNEMSSRGVVVLNDCPVFEHSILSQRIDVLERQRDILVNSINERDSRKK</sequence>
<dbReference type="Proteomes" id="UP000095282">
    <property type="component" value="Unplaced"/>
</dbReference>
<organism evidence="2 3">
    <name type="scientific">Caenorhabditis tropicalis</name>
    <dbReference type="NCBI Taxonomy" id="1561998"/>
    <lineage>
        <taxon>Eukaryota</taxon>
        <taxon>Metazoa</taxon>
        <taxon>Ecdysozoa</taxon>
        <taxon>Nematoda</taxon>
        <taxon>Chromadorea</taxon>
        <taxon>Rhabditida</taxon>
        <taxon>Rhabditina</taxon>
        <taxon>Rhabditomorpha</taxon>
        <taxon>Rhabditoidea</taxon>
        <taxon>Rhabditidae</taxon>
        <taxon>Peloderinae</taxon>
        <taxon>Caenorhabditis</taxon>
    </lineage>
</organism>
<evidence type="ECO:0000256" key="1">
    <source>
        <dbReference type="SAM" id="Coils"/>
    </source>
</evidence>
<keyword evidence="2" id="KW-1185">Reference proteome</keyword>
<accession>A0A1I7UCF4</accession>
<feature type="coiled-coil region" evidence="1">
    <location>
        <begin position="63"/>
        <end position="136"/>
    </location>
</feature>
<evidence type="ECO:0000313" key="3">
    <source>
        <dbReference type="WBParaSite" id="Csp11.Scaffold629.g7925.t1"/>
    </source>
</evidence>
<keyword evidence="1" id="KW-0175">Coiled coil</keyword>
<proteinExistence type="predicted"/>
<dbReference type="AlphaFoldDB" id="A0A1I7UCF4"/>
<protein>
    <submittedName>
        <fullName evidence="3">Uncharacterized protein</fullName>
    </submittedName>
</protein>
<evidence type="ECO:0000313" key="2">
    <source>
        <dbReference type="Proteomes" id="UP000095282"/>
    </source>
</evidence>
<name>A0A1I7UCF4_9PELO</name>
<dbReference type="eggNOG" id="ENOG502QRRG">
    <property type="taxonomic scope" value="Eukaryota"/>
</dbReference>
<feature type="coiled-coil region" evidence="1">
    <location>
        <begin position="166"/>
        <end position="249"/>
    </location>
</feature>